<accession>A0A518DPK6</accession>
<dbReference type="KEGG" id="lcre:Pla8534_15540"/>
<dbReference type="EMBL" id="CP036433">
    <property type="protein sequence ID" value="QDU93771.1"/>
    <property type="molecule type" value="Genomic_DNA"/>
</dbReference>
<evidence type="ECO:0000313" key="3">
    <source>
        <dbReference type="EMBL" id="QDU93771.1"/>
    </source>
</evidence>
<protein>
    <submittedName>
        <fullName evidence="3">Outer membrane biogenesis protein BamB</fullName>
    </submittedName>
</protein>
<sequence precursor="true">MIRTFSAACCALLLMAGAAAAAESDAANWSQWRGPGRDAHSPDTGLMQSWETTKPRLLWTADGLGEGYASVAIANDVLYTTGNFENGQAMVAVSLQNGEVLWKTPFTAEAPKHGHQGSRSTPTVDGDRVYAVGSNGEVVCFKTADGTLLWDRNFSDWNGRMMSGWGFAESPLVDGDVVVCTPGGDEAMLVALNKMTGEEVWTSSAVDFPGAGRKSGAGYSSIVVSNGGGVKQYVQLVGAGVIGVRASDGKFLWGYGDMANGTANIPTPIVDGDYVFCSTGYKGGAALLKLQSDGDGVKAEEVYYLEAKLFENHHGGMVKVGDYIYAGHKHNQGFPICLEMMSGKVAWGGEERGEGEGSAAVIYADGNLLFRYQTGQISLIAANPEEQIRKGFFMPEIQKGRSWAHPVVINGKLYLREQDQLMCYDLTPPRG</sequence>
<dbReference type="SMART" id="SM00564">
    <property type="entry name" value="PQQ"/>
    <property type="match status" value="3"/>
</dbReference>
<feature type="signal peptide" evidence="1">
    <location>
        <begin position="1"/>
        <end position="21"/>
    </location>
</feature>
<dbReference type="OrthoDB" id="229752at2"/>
<organism evidence="3 4">
    <name type="scientific">Lignipirellula cremea</name>
    <dbReference type="NCBI Taxonomy" id="2528010"/>
    <lineage>
        <taxon>Bacteria</taxon>
        <taxon>Pseudomonadati</taxon>
        <taxon>Planctomycetota</taxon>
        <taxon>Planctomycetia</taxon>
        <taxon>Pirellulales</taxon>
        <taxon>Pirellulaceae</taxon>
        <taxon>Lignipirellula</taxon>
    </lineage>
</organism>
<dbReference type="RefSeq" id="WP_145051025.1">
    <property type="nucleotide sequence ID" value="NZ_CP036433.1"/>
</dbReference>
<evidence type="ECO:0000256" key="1">
    <source>
        <dbReference type="SAM" id="SignalP"/>
    </source>
</evidence>
<dbReference type="InterPro" id="IPR018391">
    <property type="entry name" value="PQQ_b-propeller_rpt"/>
</dbReference>
<dbReference type="AlphaFoldDB" id="A0A518DPK6"/>
<dbReference type="Gene3D" id="2.130.10.10">
    <property type="entry name" value="YVTN repeat-like/Quinoprotein amine dehydrogenase"/>
    <property type="match status" value="2"/>
</dbReference>
<dbReference type="PANTHER" id="PTHR34512:SF30">
    <property type="entry name" value="OUTER MEMBRANE PROTEIN ASSEMBLY FACTOR BAMB"/>
    <property type="match status" value="1"/>
</dbReference>
<dbReference type="Proteomes" id="UP000317648">
    <property type="component" value="Chromosome"/>
</dbReference>
<dbReference type="PANTHER" id="PTHR34512">
    <property type="entry name" value="CELL SURFACE PROTEIN"/>
    <property type="match status" value="1"/>
</dbReference>
<gene>
    <name evidence="3" type="ORF">Pla8534_15540</name>
</gene>
<reference evidence="3 4" key="1">
    <citation type="submission" date="2019-02" db="EMBL/GenBank/DDBJ databases">
        <title>Deep-cultivation of Planctomycetes and their phenomic and genomic characterization uncovers novel biology.</title>
        <authorList>
            <person name="Wiegand S."/>
            <person name="Jogler M."/>
            <person name="Boedeker C."/>
            <person name="Pinto D."/>
            <person name="Vollmers J."/>
            <person name="Rivas-Marin E."/>
            <person name="Kohn T."/>
            <person name="Peeters S.H."/>
            <person name="Heuer A."/>
            <person name="Rast P."/>
            <person name="Oberbeckmann S."/>
            <person name="Bunk B."/>
            <person name="Jeske O."/>
            <person name="Meyerdierks A."/>
            <person name="Storesund J.E."/>
            <person name="Kallscheuer N."/>
            <person name="Luecker S."/>
            <person name="Lage O.M."/>
            <person name="Pohl T."/>
            <person name="Merkel B.J."/>
            <person name="Hornburger P."/>
            <person name="Mueller R.-W."/>
            <person name="Bruemmer F."/>
            <person name="Labrenz M."/>
            <person name="Spormann A.M."/>
            <person name="Op den Camp H."/>
            <person name="Overmann J."/>
            <person name="Amann R."/>
            <person name="Jetten M.S.M."/>
            <person name="Mascher T."/>
            <person name="Medema M.H."/>
            <person name="Devos D.P."/>
            <person name="Kaster A.-K."/>
            <person name="Ovreas L."/>
            <person name="Rohde M."/>
            <person name="Galperin M.Y."/>
            <person name="Jogler C."/>
        </authorList>
    </citation>
    <scope>NUCLEOTIDE SEQUENCE [LARGE SCALE GENOMIC DNA]</scope>
    <source>
        <strain evidence="3 4">Pla85_3_4</strain>
    </source>
</reference>
<keyword evidence="1" id="KW-0732">Signal</keyword>
<dbReference type="InterPro" id="IPR011047">
    <property type="entry name" value="Quinoprotein_ADH-like_sf"/>
</dbReference>
<feature type="chain" id="PRO_5022015651" evidence="1">
    <location>
        <begin position="22"/>
        <end position="431"/>
    </location>
</feature>
<name>A0A518DPK6_9BACT</name>
<feature type="domain" description="Pyrrolo-quinoline quinone repeat" evidence="2">
    <location>
        <begin position="91"/>
        <end position="347"/>
    </location>
</feature>
<dbReference type="Pfam" id="PF13360">
    <property type="entry name" value="PQQ_2"/>
    <property type="match status" value="1"/>
</dbReference>
<dbReference type="SUPFAM" id="SSF50998">
    <property type="entry name" value="Quinoprotein alcohol dehydrogenase-like"/>
    <property type="match status" value="1"/>
</dbReference>
<dbReference type="InterPro" id="IPR015943">
    <property type="entry name" value="WD40/YVTN_repeat-like_dom_sf"/>
</dbReference>
<dbReference type="InterPro" id="IPR002372">
    <property type="entry name" value="PQQ_rpt_dom"/>
</dbReference>
<keyword evidence="4" id="KW-1185">Reference proteome</keyword>
<evidence type="ECO:0000313" key="4">
    <source>
        <dbReference type="Proteomes" id="UP000317648"/>
    </source>
</evidence>
<evidence type="ECO:0000259" key="2">
    <source>
        <dbReference type="Pfam" id="PF13360"/>
    </source>
</evidence>
<proteinExistence type="predicted"/>